<proteinExistence type="inferred from homology"/>
<dbReference type="PRINTS" id="PR00411">
    <property type="entry name" value="PNDRDTASEI"/>
</dbReference>
<evidence type="ECO:0000256" key="4">
    <source>
        <dbReference type="ARBA" id="ARBA00023002"/>
    </source>
</evidence>
<dbReference type="PRINTS" id="PR00368">
    <property type="entry name" value="FADPNR"/>
</dbReference>
<dbReference type="Gene3D" id="3.50.50.100">
    <property type="match status" value="1"/>
</dbReference>
<dbReference type="PANTHER" id="PTHR43735:SF3">
    <property type="entry name" value="FERROPTOSIS SUPPRESSOR PROTEIN 1"/>
    <property type="match status" value="1"/>
</dbReference>
<evidence type="ECO:0000256" key="3">
    <source>
        <dbReference type="ARBA" id="ARBA00022827"/>
    </source>
</evidence>
<organism evidence="6 7">
    <name type="scientific">Neodothiora populina</name>
    <dbReference type="NCBI Taxonomy" id="2781224"/>
    <lineage>
        <taxon>Eukaryota</taxon>
        <taxon>Fungi</taxon>
        <taxon>Dikarya</taxon>
        <taxon>Ascomycota</taxon>
        <taxon>Pezizomycotina</taxon>
        <taxon>Dothideomycetes</taxon>
        <taxon>Dothideomycetidae</taxon>
        <taxon>Dothideales</taxon>
        <taxon>Dothioraceae</taxon>
        <taxon>Neodothiora</taxon>
    </lineage>
</organism>
<name>A0ABR3PF03_9PEZI</name>
<dbReference type="Proteomes" id="UP001562354">
    <property type="component" value="Unassembled WGS sequence"/>
</dbReference>
<gene>
    <name evidence="6" type="ORF">AAFC00_003672</name>
</gene>
<dbReference type="PANTHER" id="PTHR43735">
    <property type="entry name" value="APOPTOSIS-INDUCING FACTOR 1"/>
    <property type="match status" value="1"/>
</dbReference>
<protein>
    <recommendedName>
        <fullName evidence="5">FAD/NAD(P)-binding domain-containing protein</fullName>
    </recommendedName>
</protein>
<evidence type="ECO:0000313" key="6">
    <source>
        <dbReference type="EMBL" id="KAL1304726.1"/>
    </source>
</evidence>
<dbReference type="InterPro" id="IPR023753">
    <property type="entry name" value="FAD/NAD-binding_dom"/>
</dbReference>
<reference evidence="6 7" key="1">
    <citation type="submission" date="2024-07" db="EMBL/GenBank/DDBJ databases">
        <title>Draft sequence of the Neodothiora populina.</title>
        <authorList>
            <person name="Drown D.D."/>
            <person name="Schuette U.S."/>
            <person name="Buechlein A.B."/>
            <person name="Rusch D.R."/>
            <person name="Winton L.W."/>
            <person name="Adams G.A."/>
        </authorList>
    </citation>
    <scope>NUCLEOTIDE SEQUENCE [LARGE SCALE GENOMIC DNA]</scope>
    <source>
        <strain evidence="6 7">CPC 39397</strain>
    </source>
</reference>
<dbReference type="SUPFAM" id="SSF51905">
    <property type="entry name" value="FAD/NAD(P)-binding domain"/>
    <property type="match status" value="1"/>
</dbReference>
<keyword evidence="7" id="KW-1185">Reference proteome</keyword>
<dbReference type="InterPro" id="IPR036188">
    <property type="entry name" value="FAD/NAD-bd_sf"/>
</dbReference>
<dbReference type="EMBL" id="JBFMKM010000008">
    <property type="protein sequence ID" value="KAL1304726.1"/>
    <property type="molecule type" value="Genomic_DNA"/>
</dbReference>
<keyword evidence="3" id="KW-0274">FAD</keyword>
<keyword evidence="2" id="KW-0285">Flavoprotein</keyword>
<sequence length="421" mass="45429">MSGQSGQKNIVILGASYGGLSAAHYFLKHVLPRLPSNEKYHVYLVNPSTHFYHRVASPRSVASFELMPVAKTFLEIKPGFKQYKSDVFTFVQGKAVTTDTAGRTVTIKHTGAADGTVETLSYHALILATGTKTFDPTLSLQGGLHEDILKALAYMHKKLKTAKTIVVAGGGPAGVEVAGEVGEYLNGAAGWFQKRPANPKAKITLYSGSKKLLPILRPALAQQAEVYLARVGVDVVHNIKMDRVVESASGKTKVIFSNGDEVECDVFIPCMGVTPMTEYLPKQLLTETGYINTNKETLRVDAAGPRVYAVGDAASYTRGGIMDMFEAIPVVMTNLQRDLLAASKDPNAKPSGPDRKFTPITAETQLVPVGQSKGVGAFNGNKLPNLMVYMIKGKDYMSSSATDILSGNKWKKENGWKPTDG</sequence>
<keyword evidence="4" id="KW-0560">Oxidoreductase</keyword>
<comment type="caution">
    <text evidence="6">The sequence shown here is derived from an EMBL/GenBank/DDBJ whole genome shotgun (WGS) entry which is preliminary data.</text>
</comment>
<comment type="similarity">
    <text evidence="1">Belongs to the FAD-dependent oxidoreductase family.</text>
</comment>
<feature type="domain" description="FAD/NAD(P)-binding" evidence="5">
    <location>
        <begin position="9"/>
        <end position="322"/>
    </location>
</feature>
<evidence type="ECO:0000256" key="2">
    <source>
        <dbReference type="ARBA" id="ARBA00022630"/>
    </source>
</evidence>
<accession>A0ABR3PF03</accession>
<dbReference type="Pfam" id="PF07992">
    <property type="entry name" value="Pyr_redox_2"/>
    <property type="match status" value="1"/>
</dbReference>
<evidence type="ECO:0000259" key="5">
    <source>
        <dbReference type="Pfam" id="PF07992"/>
    </source>
</evidence>
<dbReference type="RefSeq" id="XP_069201001.1">
    <property type="nucleotide sequence ID" value="XM_069343180.1"/>
</dbReference>
<evidence type="ECO:0000313" key="7">
    <source>
        <dbReference type="Proteomes" id="UP001562354"/>
    </source>
</evidence>
<dbReference type="GeneID" id="95977373"/>
<evidence type="ECO:0000256" key="1">
    <source>
        <dbReference type="ARBA" id="ARBA00006442"/>
    </source>
</evidence>